<accession>A0A851GJJ1</accession>
<dbReference type="Gene3D" id="2.60.120.260">
    <property type="entry name" value="Galactose-binding domain-like"/>
    <property type="match status" value="1"/>
</dbReference>
<dbReference type="Proteomes" id="UP000557872">
    <property type="component" value="Unassembled WGS sequence"/>
</dbReference>
<dbReference type="NCBIfam" id="TIGR02595">
    <property type="entry name" value="PEP_CTERM"/>
    <property type="match status" value="1"/>
</dbReference>
<dbReference type="AlphaFoldDB" id="A0A851GJJ1"/>
<evidence type="ECO:0000313" key="3">
    <source>
        <dbReference type="Proteomes" id="UP000557872"/>
    </source>
</evidence>
<name>A0A851GJJ1_9BACT</name>
<evidence type="ECO:0000313" key="2">
    <source>
        <dbReference type="EMBL" id="NWK57339.1"/>
    </source>
</evidence>
<dbReference type="Pfam" id="PF07589">
    <property type="entry name" value="PEP-CTERM"/>
    <property type="match status" value="1"/>
</dbReference>
<sequence length="213" mass="22713">MPVLTSPLASAALLSLDDLSNASFESNTGVPNDWDNSFSDGRGALVETPGVNSVLTTASDGSNYLRFWNANEYVAQRLRGVTDTSGGAVVDLTAADISGQTFRVSFDIGRVEPNLTDGSLTVGLQYNDGAWRNFTVVQGSASQTRDSWVRYSYDITVDRLTTSSGVANFFVQKDGANSRHVAIDNISIVAIPEPTSAALLGLGGLSLILRRRM</sequence>
<organism evidence="2 3">
    <name type="scientific">Oceaniferula marina</name>
    <dbReference type="NCBI Taxonomy" id="2748318"/>
    <lineage>
        <taxon>Bacteria</taxon>
        <taxon>Pseudomonadati</taxon>
        <taxon>Verrucomicrobiota</taxon>
        <taxon>Verrucomicrobiia</taxon>
        <taxon>Verrucomicrobiales</taxon>
        <taxon>Verrucomicrobiaceae</taxon>
        <taxon>Oceaniferula</taxon>
    </lineage>
</organism>
<evidence type="ECO:0000259" key="1">
    <source>
        <dbReference type="Pfam" id="PF07589"/>
    </source>
</evidence>
<gene>
    <name evidence="2" type="ORF">HW115_17090</name>
</gene>
<dbReference type="EMBL" id="JACBAZ010000010">
    <property type="protein sequence ID" value="NWK57339.1"/>
    <property type="molecule type" value="Genomic_DNA"/>
</dbReference>
<keyword evidence="3" id="KW-1185">Reference proteome</keyword>
<dbReference type="InterPro" id="IPR013424">
    <property type="entry name" value="Ice-binding_C"/>
</dbReference>
<protein>
    <submittedName>
        <fullName evidence="2">PEP-CTERM sorting domain-containing protein</fullName>
    </submittedName>
</protein>
<feature type="domain" description="Ice-binding protein C-terminal" evidence="1">
    <location>
        <begin position="190"/>
        <end position="212"/>
    </location>
</feature>
<proteinExistence type="predicted"/>
<comment type="caution">
    <text evidence="2">The sequence shown here is derived from an EMBL/GenBank/DDBJ whole genome shotgun (WGS) entry which is preliminary data.</text>
</comment>
<reference evidence="2 3" key="1">
    <citation type="submission" date="2020-07" db="EMBL/GenBank/DDBJ databases">
        <title>Roseicoccus Jingziensis gen. nov., sp. nov., isolated from coastal seawater.</title>
        <authorList>
            <person name="Feng X."/>
        </authorList>
    </citation>
    <scope>NUCLEOTIDE SEQUENCE [LARGE SCALE GENOMIC DNA]</scope>
    <source>
        <strain evidence="2 3">N1E253</strain>
    </source>
</reference>